<dbReference type="AlphaFoldDB" id="A0A0G4HXJ9"/>
<keyword evidence="1" id="KW-0812">Transmembrane</keyword>
<gene>
    <name evidence="2" type="ORF">Cvel_9269</name>
</gene>
<evidence type="ECO:0000313" key="2">
    <source>
        <dbReference type="EMBL" id="CEM49223.1"/>
    </source>
</evidence>
<keyword evidence="1" id="KW-1133">Transmembrane helix</keyword>
<proteinExistence type="predicted"/>
<protein>
    <submittedName>
        <fullName evidence="2">Uncharacterized protein</fullName>
    </submittedName>
</protein>
<dbReference type="VEuPathDB" id="CryptoDB:Cvel_9269"/>
<evidence type="ECO:0000256" key="1">
    <source>
        <dbReference type="SAM" id="Phobius"/>
    </source>
</evidence>
<sequence>MGEVTVTSLVSLVITMIIAAVVLFQALFGTVGLVFTVRALSRQSTCTGPRVASRRATRELHAVRLCRNGRIGRETGKTRELGKVAEFGYRTIISVERHIGGDAALNIRMHGAVGNAVDEDQGSKLPLTAGKGVKEGNELLLHPPSAEIGFIPRPGPHRDNLFLQ</sequence>
<reference evidence="2" key="1">
    <citation type="submission" date="2014-11" db="EMBL/GenBank/DDBJ databases">
        <authorList>
            <person name="Otto D Thomas"/>
            <person name="Naeem Raeece"/>
        </authorList>
    </citation>
    <scope>NUCLEOTIDE SEQUENCE</scope>
</reference>
<name>A0A0G4HXJ9_9ALVE</name>
<keyword evidence="1" id="KW-0472">Membrane</keyword>
<dbReference type="PhylomeDB" id="A0A0G4HXJ9"/>
<dbReference type="EMBL" id="CDMZ01004267">
    <property type="protein sequence ID" value="CEM49223.1"/>
    <property type="molecule type" value="Genomic_DNA"/>
</dbReference>
<organism evidence="2">
    <name type="scientific">Chromera velia CCMP2878</name>
    <dbReference type="NCBI Taxonomy" id="1169474"/>
    <lineage>
        <taxon>Eukaryota</taxon>
        <taxon>Sar</taxon>
        <taxon>Alveolata</taxon>
        <taxon>Colpodellida</taxon>
        <taxon>Chromeraceae</taxon>
        <taxon>Chromera</taxon>
    </lineage>
</organism>
<accession>A0A0G4HXJ9</accession>
<feature type="transmembrane region" description="Helical" evidence="1">
    <location>
        <begin position="12"/>
        <end position="35"/>
    </location>
</feature>